<gene>
    <name evidence="1" type="ORF">PHPALM_8596</name>
</gene>
<dbReference type="EMBL" id="NCKW01004868">
    <property type="protein sequence ID" value="POM74444.1"/>
    <property type="molecule type" value="Genomic_DNA"/>
</dbReference>
<name>A0A2P4Y9E8_9STRA</name>
<comment type="caution">
    <text evidence="1">The sequence shown here is derived from an EMBL/GenBank/DDBJ whole genome shotgun (WGS) entry which is preliminary data.</text>
</comment>
<proteinExistence type="predicted"/>
<keyword evidence="2" id="KW-1185">Reference proteome</keyword>
<evidence type="ECO:0008006" key="3">
    <source>
        <dbReference type="Google" id="ProtNLM"/>
    </source>
</evidence>
<sequence>MGAIFAEHISGEPHFVNNIETARCVLLAPHRISLKEFTSLRKKPEVCGRLFTVTAREYRAQTPAEDLFWRRVSLNNFTVQDLKGLREDRLLSYVSRQRDLRIEFAHLIAER</sequence>
<evidence type="ECO:0000313" key="1">
    <source>
        <dbReference type="EMBL" id="POM74444.1"/>
    </source>
</evidence>
<accession>A0A2P4Y9E8</accession>
<protein>
    <recommendedName>
        <fullName evidence="3">ATP-binding cassette (ABC) Superfamily</fullName>
    </recommendedName>
</protein>
<dbReference type="OrthoDB" id="126917at2759"/>
<reference evidence="1 2" key="1">
    <citation type="journal article" date="2017" name="Genome Biol. Evol.">
        <title>Phytophthora megakarya and P. palmivora, closely related causal agents of cacao black pod rot, underwent increases in genome sizes and gene numbers by different mechanisms.</title>
        <authorList>
            <person name="Ali S.S."/>
            <person name="Shao J."/>
            <person name="Lary D.J."/>
            <person name="Kronmiller B."/>
            <person name="Shen D."/>
            <person name="Strem M.D."/>
            <person name="Amoako-Attah I."/>
            <person name="Akrofi A.Y."/>
            <person name="Begoude B.A."/>
            <person name="Ten Hoopen G.M."/>
            <person name="Coulibaly K."/>
            <person name="Kebe B.I."/>
            <person name="Melnick R.L."/>
            <person name="Guiltinan M.J."/>
            <person name="Tyler B.M."/>
            <person name="Meinhardt L.W."/>
            <person name="Bailey B.A."/>
        </authorList>
    </citation>
    <scope>NUCLEOTIDE SEQUENCE [LARGE SCALE GENOMIC DNA]</scope>
    <source>
        <strain evidence="2">sbr112.9</strain>
    </source>
</reference>
<dbReference type="AlphaFoldDB" id="A0A2P4Y9E8"/>
<evidence type="ECO:0000313" key="2">
    <source>
        <dbReference type="Proteomes" id="UP000237271"/>
    </source>
</evidence>
<dbReference type="Proteomes" id="UP000237271">
    <property type="component" value="Unassembled WGS sequence"/>
</dbReference>
<organism evidence="1 2">
    <name type="scientific">Phytophthora palmivora</name>
    <dbReference type="NCBI Taxonomy" id="4796"/>
    <lineage>
        <taxon>Eukaryota</taxon>
        <taxon>Sar</taxon>
        <taxon>Stramenopiles</taxon>
        <taxon>Oomycota</taxon>
        <taxon>Peronosporomycetes</taxon>
        <taxon>Peronosporales</taxon>
        <taxon>Peronosporaceae</taxon>
        <taxon>Phytophthora</taxon>
    </lineage>
</organism>